<dbReference type="OrthoDB" id="1925744at2"/>
<reference evidence="2 5" key="1">
    <citation type="submission" date="2014-07" db="EMBL/GenBank/DDBJ databases">
        <authorList>
            <person name="Wibberg Daniel"/>
        </authorList>
    </citation>
    <scope>NUCLEOTIDE SEQUENCE [LARGE SCALE GENOMIC DNA]</scope>
</reference>
<organism evidence="2 5">
    <name type="scientific">Caldibacillus thermoamylovorans</name>
    <dbReference type="NCBI Taxonomy" id="35841"/>
    <lineage>
        <taxon>Bacteria</taxon>
        <taxon>Bacillati</taxon>
        <taxon>Bacillota</taxon>
        <taxon>Bacilli</taxon>
        <taxon>Bacillales</taxon>
        <taxon>Bacillaceae</taxon>
        <taxon>Caldibacillus</taxon>
    </lineage>
</organism>
<dbReference type="PATRIC" id="fig|35841.6.peg.338"/>
<gene>
    <name evidence="3" type="ORF">B4167_2684</name>
    <name evidence="2" type="ORF">BT1A1_1904</name>
</gene>
<evidence type="ECO:0000256" key="1">
    <source>
        <dbReference type="SAM" id="Phobius"/>
    </source>
</evidence>
<dbReference type="RefSeq" id="WP_034770428.1">
    <property type="nucleotide sequence ID" value="NZ_CCRF01000060.1"/>
</dbReference>
<evidence type="ECO:0000313" key="4">
    <source>
        <dbReference type="Proteomes" id="UP000032076"/>
    </source>
</evidence>
<dbReference type="KEGG" id="bthv:CQJ30_10205"/>
<dbReference type="Proteomes" id="UP000040576">
    <property type="component" value="Unassembled WGS sequence"/>
</dbReference>
<dbReference type="EMBL" id="JXLU01000080">
    <property type="protein sequence ID" value="KIO72908.1"/>
    <property type="molecule type" value="Genomic_DNA"/>
</dbReference>
<feature type="transmembrane region" description="Helical" evidence="1">
    <location>
        <begin position="60"/>
        <end position="88"/>
    </location>
</feature>
<feature type="transmembrane region" description="Helical" evidence="1">
    <location>
        <begin position="15"/>
        <end position="48"/>
    </location>
</feature>
<reference evidence="3 4" key="2">
    <citation type="submission" date="2015-01" db="EMBL/GenBank/DDBJ databases">
        <title>Draft Genome Sequences of Four Bacillus thermoamylovorans Strains, Isolated From Food Products.</title>
        <authorList>
            <person name="Krawcyk A.O."/>
            <person name="Berendsen E.M."/>
            <person name="Eijlander R.T."/>
            <person name="de Jong A."/>
            <person name="Wells-Bennik M."/>
            <person name="Kuipers O.P."/>
        </authorList>
    </citation>
    <scope>NUCLEOTIDE SEQUENCE [LARGE SCALE GENOMIC DNA]</scope>
    <source>
        <strain evidence="3 4">B4167</strain>
    </source>
</reference>
<keyword evidence="5" id="KW-1185">Reference proteome</keyword>
<accession>A0A090IUG9</accession>
<dbReference type="EMBL" id="CCRF01000060">
    <property type="protein sequence ID" value="CEE01726.1"/>
    <property type="molecule type" value="Genomic_DNA"/>
</dbReference>
<keyword evidence="1" id="KW-1133">Transmembrane helix</keyword>
<protein>
    <submittedName>
        <fullName evidence="2">Putative membrane protein</fullName>
    </submittedName>
</protein>
<dbReference type="GeneID" id="92961117"/>
<keyword evidence="1" id="KW-0812">Transmembrane</keyword>
<dbReference type="STRING" id="35841.B4167_2684"/>
<keyword evidence="1" id="KW-0472">Membrane</keyword>
<evidence type="ECO:0000313" key="3">
    <source>
        <dbReference type="EMBL" id="KIO72908.1"/>
    </source>
</evidence>
<proteinExistence type="predicted"/>
<sequence length="96" mass="10461">MVSTILKLITGGLEAFWGIPILGGAIIFSMAWAPLGIMFVLHIITLIFSIMEKRSFHGSVLGIITSCLGWIPFLGMALHIITAILLLIDGFRSSFK</sequence>
<evidence type="ECO:0000313" key="2">
    <source>
        <dbReference type="EMBL" id="CEE01726.1"/>
    </source>
</evidence>
<dbReference type="eggNOG" id="ENOG50331FV">
    <property type="taxonomic scope" value="Bacteria"/>
</dbReference>
<evidence type="ECO:0000313" key="5">
    <source>
        <dbReference type="Proteomes" id="UP000040576"/>
    </source>
</evidence>
<dbReference type="Proteomes" id="UP000032076">
    <property type="component" value="Unassembled WGS sequence"/>
</dbReference>
<name>A0A090IUG9_9BACI</name>
<dbReference type="AlphaFoldDB" id="A0A090IUG9"/>